<evidence type="ECO:0000256" key="11">
    <source>
        <dbReference type="SAM" id="MobiDB-lite"/>
    </source>
</evidence>
<dbReference type="Proteomes" id="UP001140562">
    <property type="component" value="Unassembled WGS sequence"/>
</dbReference>
<evidence type="ECO:0000256" key="6">
    <source>
        <dbReference type="ARBA" id="ARBA00023159"/>
    </source>
</evidence>
<dbReference type="InterPro" id="IPR037212">
    <property type="entry name" value="Med7/Med21-like"/>
</dbReference>
<feature type="compositionally biased region" description="Basic and acidic residues" evidence="11">
    <location>
        <begin position="251"/>
        <end position="268"/>
    </location>
</feature>
<protein>
    <recommendedName>
        <fullName evidence="4 10">Mediator of RNA polymerase II transcription subunit 7</fullName>
    </recommendedName>
</protein>
<dbReference type="AlphaFoldDB" id="A0A9W8WXY9"/>
<dbReference type="Pfam" id="PF05983">
    <property type="entry name" value="Med7"/>
    <property type="match status" value="1"/>
</dbReference>
<dbReference type="SUPFAM" id="SSF140718">
    <property type="entry name" value="Mediator hinge subcomplex-like"/>
    <property type="match status" value="1"/>
</dbReference>
<dbReference type="GO" id="GO:0003712">
    <property type="term" value="F:transcription coregulator activity"/>
    <property type="evidence" value="ECO:0007669"/>
    <property type="project" value="InterPro"/>
</dbReference>
<dbReference type="InterPro" id="IPR009244">
    <property type="entry name" value="Mediatior_Med7"/>
</dbReference>
<dbReference type="Gene3D" id="6.10.140.200">
    <property type="match status" value="1"/>
</dbReference>
<evidence type="ECO:0000256" key="3">
    <source>
        <dbReference type="ARBA" id="ARBA00011837"/>
    </source>
</evidence>
<comment type="function">
    <text evidence="9">Component of the Mediator complex, a coactivator involved in the regulated transcription of nearly all RNA polymerase II-dependent genes. Mediator functions as a bridge to convey information from gene-specific regulatory proteins to the basal RNA polymerase II transcription machinery. Mediator is recruited to promoters by direct interactions with regulatory proteins and serves as a scaffold for the assembly of a functional preinitiation complex with RNA polymerase II and the general transcription factors.</text>
</comment>
<gene>
    <name evidence="12" type="primary">MED7</name>
    <name evidence="12" type="ORF">N0V87_005811</name>
</gene>
<reference evidence="12" key="1">
    <citation type="submission" date="2022-10" db="EMBL/GenBank/DDBJ databases">
        <title>Tapping the CABI collections for fungal endophytes: first genome assemblies for Collariella, Neodidymelliopsis, Ascochyta clinopodiicola, Didymella pomorum, Didymosphaeria variabile, Neocosmospora piperis and Neocucurbitaria cava.</title>
        <authorList>
            <person name="Hill R."/>
        </authorList>
    </citation>
    <scope>NUCLEOTIDE SEQUENCE</scope>
    <source>
        <strain evidence="12">IMI 360193</strain>
    </source>
</reference>
<evidence type="ECO:0000256" key="5">
    <source>
        <dbReference type="ARBA" id="ARBA00023015"/>
    </source>
</evidence>
<evidence type="ECO:0000313" key="12">
    <source>
        <dbReference type="EMBL" id="KAJ4335829.1"/>
    </source>
</evidence>
<dbReference type="GO" id="GO:0016592">
    <property type="term" value="C:mediator complex"/>
    <property type="evidence" value="ECO:0007669"/>
    <property type="project" value="InterPro"/>
</dbReference>
<dbReference type="EMBL" id="JAPEUV010000056">
    <property type="protein sequence ID" value="KAJ4335829.1"/>
    <property type="molecule type" value="Genomic_DNA"/>
</dbReference>
<evidence type="ECO:0000256" key="9">
    <source>
        <dbReference type="ARBA" id="ARBA00025687"/>
    </source>
</evidence>
<evidence type="ECO:0000256" key="4">
    <source>
        <dbReference type="ARBA" id="ARBA00020631"/>
    </source>
</evidence>
<evidence type="ECO:0000256" key="1">
    <source>
        <dbReference type="ARBA" id="ARBA00004123"/>
    </source>
</evidence>
<evidence type="ECO:0000256" key="10">
    <source>
        <dbReference type="RuleBase" id="RU364060"/>
    </source>
</evidence>
<evidence type="ECO:0000256" key="2">
    <source>
        <dbReference type="ARBA" id="ARBA00009994"/>
    </source>
</evidence>
<keyword evidence="13" id="KW-1185">Reference proteome</keyword>
<comment type="subunit">
    <text evidence="3 10">Component of the Mediator complex.</text>
</comment>
<evidence type="ECO:0000256" key="8">
    <source>
        <dbReference type="ARBA" id="ARBA00023242"/>
    </source>
</evidence>
<comment type="caution">
    <text evidence="12">The sequence shown here is derived from an EMBL/GenBank/DDBJ whole genome shotgun (WGS) entry which is preliminary data.</text>
</comment>
<keyword evidence="8 10" id="KW-0539">Nucleus</keyword>
<dbReference type="InterPro" id="IPR044888">
    <property type="entry name" value="Mediatior_Med7_sf"/>
</dbReference>
<evidence type="ECO:0000256" key="7">
    <source>
        <dbReference type="ARBA" id="ARBA00023163"/>
    </source>
</evidence>
<dbReference type="PANTHER" id="PTHR21428:SF11">
    <property type="entry name" value="MEDIATOR OF RNA POLYMERASE II TRANSCRIPTION SUBUNIT 7"/>
    <property type="match status" value="1"/>
</dbReference>
<keyword evidence="7 10" id="KW-0804">Transcription</keyword>
<comment type="similarity">
    <text evidence="2 10">Belongs to the Mediator complex subunit 7 family.</text>
</comment>
<comment type="subcellular location">
    <subcellularLocation>
        <location evidence="1 10">Nucleus</location>
    </subcellularLocation>
</comment>
<keyword evidence="5 10" id="KW-0805">Transcription regulation</keyword>
<name>A0A9W8WXY9_9PLEO</name>
<organism evidence="12 13">
    <name type="scientific">Didymella glomerata</name>
    <dbReference type="NCBI Taxonomy" id="749621"/>
    <lineage>
        <taxon>Eukaryota</taxon>
        <taxon>Fungi</taxon>
        <taxon>Dikarya</taxon>
        <taxon>Ascomycota</taxon>
        <taxon>Pezizomycotina</taxon>
        <taxon>Dothideomycetes</taxon>
        <taxon>Pleosporomycetidae</taxon>
        <taxon>Pleosporales</taxon>
        <taxon>Pleosporineae</taxon>
        <taxon>Didymellaceae</taxon>
        <taxon>Didymella</taxon>
    </lineage>
</organism>
<feature type="region of interest" description="Disordered" evidence="11">
    <location>
        <begin position="246"/>
        <end position="268"/>
    </location>
</feature>
<dbReference type="PANTHER" id="PTHR21428">
    <property type="entry name" value="MEDIATOR OF RNA POLYMERASE II TRANSCRIPTION SUBUNIT 7"/>
    <property type="match status" value="1"/>
</dbReference>
<accession>A0A9W8WXY9</accession>
<evidence type="ECO:0000313" key="13">
    <source>
        <dbReference type="Proteomes" id="UP001140562"/>
    </source>
</evidence>
<keyword evidence="6 10" id="KW-0010">Activator</keyword>
<dbReference type="Gene3D" id="6.10.140.1520">
    <property type="match status" value="1"/>
</dbReference>
<dbReference type="OrthoDB" id="10253553at2759"/>
<sequence length="283" mass="31564">MADEENTVPLQPYPDPPPFFKHFTTENLKRLQDIKDEASNGADFSNGDANAGSKLSSEQILALPTELRYLIPPPPPAAEELFHVFGETTKSSGTNKFSQDMSYIAEKLNTAPDFVLPDWSYTQLYPSSSPSESDPHSATAHIDRQAYLNRFNRSLIIEYVKLLGIVAASPTHPGKNDVLKHILNLVCNMHGLINEYRPHQARETLIRIMEEQVARKRKEIEGVKGMKDKVRGVLDGFGKAIELDAGGEESEAAREVVSKNAEGDRRKDVQRGTWDVLDEVLGH</sequence>
<dbReference type="GO" id="GO:0070847">
    <property type="term" value="C:core mediator complex"/>
    <property type="evidence" value="ECO:0007669"/>
    <property type="project" value="TreeGrafter"/>
</dbReference>
<dbReference type="GO" id="GO:0006357">
    <property type="term" value="P:regulation of transcription by RNA polymerase II"/>
    <property type="evidence" value="ECO:0007669"/>
    <property type="project" value="InterPro"/>
</dbReference>
<proteinExistence type="inferred from homology"/>